<evidence type="ECO:0000313" key="2">
    <source>
        <dbReference type="EMBL" id="KAG2388787.1"/>
    </source>
</evidence>
<reference evidence="2 3" key="1">
    <citation type="journal article" date="2018" name="BMC Genomics">
        <title>The genome of Naegleria lovaniensis, the basis for a comparative approach to unravel pathogenicity factors of the human pathogenic amoeba N. fowleri.</title>
        <authorList>
            <person name="Liechti N."/>
            <person name="Schurch N."/>
            <person name="Bruggmann R."/>
            <person name="Wittwer M."/>
        </authorList>
    </citation>
    <scope>NUCLEOTIDE SEQUENCE [LARGE SCALE GENOMIC DNA]</scope>
    <source>
        <strain evidence="2 3">ATCC 30569</strain>
    </source>
</reference>
<proteinExistence type="predicted"/>
<accession>A0AA88GXA8</accession>
<evidence type="ECO:0000313" key="3">
    <source>
        <dbReference type="Proteomes" id="UP000816034"/>
    </source>
</evidence>
<name>A0AA88GXA8_NAELO</name>
<dbReference type="AlphaFoldDB" id="A0AA88GXA8"/>
<feature type="region of interest" description="Disordered" evidence="1">
    <location>
        <begin position="1"/>
        <end position="20"/>
    </location>
</feature>
<comment type="caution">
    <text evidence="2">The sequence shown here is derived from an EMBL/GenBank/DDBJ whole genome shotgun (WGS) entry which is preliminary data.</text>
</comment>
<keyword evidence="3" id="KW-1185">Reference proteome</keyword>
<evidence type="ECO:0000256" key="1">
    <source>
        <dbReference type="SAM" id="MobiDB-lite"/>
    </source>
</evidence>
<dbReference type="GeneID" id="68092688"/>
<dbReference type="Proteomes" id="UP000816034">
    <property type="component" value="Unassembled WGS sequence"/>
</dbReference>
<gene>
    <name evidence="2" type="ORF">C9374_000226</name>
</gene>
<organism evidence="2 3">
    <name type="scientific">Naegleria lovaniensis</name>
    <name type="common">Amoeba</name>
    <dbReference type="NCBI Taxonomy" id="51637"/>
    <lineage>
        <taxon>Eukaryota</taxon>
        <taxon>Discoba</taxon>
        <taxon>Heterolobosea</taxon>
        <taxon>Tetramitia</taxon>
        <taxon>Eutetramitia</taxon>
        <taxon>Vahlkampfiidae</taxon>
        <taxon>Naegleria</taxon>
    </lineage>
</organism>
<protein>
    <submittedName>
        <fullName evidence="2">Uncharacterized protein</fullName>
    </submittedName>
</protein>
<dbReference type="RefSeq" id="XP_044552779.1">
    <property type="nucleotide sequence ID" value="XM_044691658.1"/>
</dbReference>
<sequence length="319" mass="37352">MFSKRKQQNPFRRIAQTKDSPVDSKKLKKLLIVRGQEPDHFFKCICEKFNGFVKNPELLNWRTRVFSPYEPDDSFAFLCSVDVLDQAELTPEHVERFRFHFDYDFVVFPMYAGFNISSEVIKSVFNEIMSIMKDLISSKRVAILFLRGSNAYSVPSRLGYISNNLESGFADCTSQPMMEIDVSRLNEICMNSSILLEFKTKHLELFSQHVKQKSVDLSQTYKWGLPVENCIYLSQWNILATAEERKKICMLIHKTERVMFTPWYGFSHGNQLCHDLVRYFCKYLVLEYLIGDDTVFKTKLSQKYQNFQLCDIVVTSAQE</sequence>
<dbReference type="EMBL" id="PYSW02000009">
    <property type="protein sequence ID" value="KAG2388787.1"/>
    <property type="molecule type" value="Genomic_DNA"/>
</dbReference>